<comment type="caution">
    <text evidence="2">The sequence shown here is derived from an EMBL/GenBank/DDBJ whole genome shotgun (WGS) entry which is preliminary data.</text>
</comment>
<protein>
    <recommendedName>
        <fullName evidence="3">Tic22 family protein</fullName>
    </recommendedName>
</protein>
<proteinExistence type="predicted"/>
<evidence type="ECO:0008006" key="3">
    <source>
        <dbReference type="Google" id="ProtNLM"/>
    </source>
</evidence>
<accession>A0A6B3MXF7</accession>
<evidence type="ECO:0000256" key="1">
    <source>
        <dbReference type="SAM" id="MobiDB-lite"/>
    </source>
</evidence>
<dbReference type="PANTHER" id="PTHR33926">
    <property type="entry name" value="PROTEIN TIC 22, CHLOROPLASTIC"/>
    <property type="match status" value="1"/>
</dbReference>
<dbReference type="AlphaFoldDB" id="A0A6B3MXF7"/>
<feature type="region of interest" description="Disordered" evidence="1">
    <location>
        <begin position="252"/>
        <end position="271"/>
    </location>
</feature>
<dbReference type="EMBL" id="JAAHFQ010000002">
    <property type="protein sequence ID" value="NER26116.1"/>
    <property type="molecule type" value="Genomic_DNA"/>
</dbReference>
<dbReference type="Gene3D" id="3.40.1350.100">
    <property type="match status" value="2"/>
</dbReference>
<name>A0A6B3MXF7_9CYAN</name>
<dbReference type="Pfam" id="PF04278">
    <property type="entry name" value="Tic22"/>
    <property type="match status" value="1"/>
</dbReference>
<reference evidence="2" key="1">
    <citation type="submission" date="2019-11" db="EMBL/GenBank/DDBJ databases">
        <title>Genomic insights into an expanded diversity of filamentous marine cyanobacteria reveals the extraordinary biosynthetic potential of Moorea and Okeania.</title>
        <authorList>
            <person name="Ferreira Leao T."/>
            <person name="Wang M."/>
            <person name="Moss N."/>
            <person name="Da Silva R."/>
            <person name="Sanders J."/>
            <person name="Nurk S."/>
            <person name="Gurevich A."/>
            <person name="Humphrey G."/>
            <person name="Reher R."/>
            <person name="Zhu Q."/>
            <person name="Belda-Ferre P."/>
            <person name="Glukhov E."/>
            <person name="Rex R."/>
            <person name="Dorrestein P.C."/>
            <person name="Knight R."/>
            <person name="Pevzner P."/>
            <person name="Gerwick W.H."/>
            <person name="Gerwick L."/>
        </authorList>
    </citation>
    <scope>NUCLEOTIDE SEQUENCE</scope>
    <source>
        <strain evidence="2">SIO1C4</strain>
    </source>
</reference>
<dbReference type="InterPro" id="IPR007378">
    <property type="entry name" value="Tic22-like"/>
</dbReference>
<dbReference type="GO" id="GO:0015031">
    <property type="term" value="P:protein transport"/>
    <property type="evidence" value="ECO:0007669"/>
    <property type="project" value="InterPro"/>
</dbReference>
<evidence type="ECO:0000313" key="2">
    <source>
        <dbReference type="EMBL" id="NER26116.1"/>
    </source>
</evidence>
<gene>
    <name evidence="2" type="ORF">F6J89_00165</name>
</gene>
<organism evidence="2">
    <name type="scientific">Symploca sp. SIO1C4</name>
    <dbReference type="NCBI Taxonomy" id="2607765"/>
    <lineage>
        <taxon>Bacteria</taxon>
        <taxon>Bacillati</taxon>
        <taxon>Cyanobacteriota</taxon>
        <taxon>Cyanophyceae</taxon>
        <taxon>Coleofasciculales</taxon>
        <taxon>Coleofasciculaceae</taxon>
        <taxon>Symploca</taxon>
    </lineage>
</organism>
<sequence length="271" mass="29759">MKSLVRWGATLGLVGSTLVSSWLSSNLRALALTETEVMTMLQPVPVFTVTDSNGSPLVASVPKPGQEETQQAVAGVFISPQDAQAFVERLKKDKPDLGNQVLVQAVSLSDIYQLDQKNEQQSANDSEGLDFAFVPRQQQVQLAQQLLVRNGQTQQQFQGVPLFYAKGGPEKGYLTVKQEDGTQVIPFFFEQGQLQAMVENFKRQNPNIADSVTMEVVPLENVIDTLETSDNKQLNNIVLVPSQESISFIQSLQNSSRQGTPQAPATNRPQN</sequence>
<dbReference type="PANTHER" id="PTHR33926:SF4">
    <property type="entry name" value="PROTEIN TIC 22, CHLOROPLASTIC"/>
    <property type="match status" value="1"/>
</dbReference>